<evidence type="ECO:0000256" key="1">
    <source>
        <dbReference type="SAM" id="MobiDB-lite"/>
    </source>
</evidence>
<reference evidence="4" key="2">
    <citation type="submission" date="2025-08" db="UniProtKB">
        <authorList>
            <consortium name="RefSeq"/>
        </authorList>
    </citation>
    <scope>IDENTIFICATION</scope>
    <source>
        <tissue evidence="4">Leaf</tissue>
    </source>
</reference>
<feature type="region of interest" description="Disordered" evidence="1">
    <location>
        <begin position="768"/>
        <end position="799"/>
    </location>
</feature>
<evidence type="ECO:0000313" key="3">
    <source>
        <dbReference type="Proteomes" id="UP000504610"/>
    </source>
</evidence>
<feature type="domain" description="Pre-rRNA-processing protein RIX1 N-terminal" evidence="2">
    <location>
        <begin position="18"/>
        <end position="218"/>
    </location>
</feature>
<gene>
    <name evidence="4" type="primary">LOC108860247</name>
</gene>
<keyword evidence="3" id="KW-1185">Reference proteome</keyword>
<dbReference type="InterPro" id="IPR011989">
    <property type="entry name" value="ARM-like"/>
</dbReference>
<dbReference type="GO" id="GO:0005634">
    <property type="term" value="C:nucleus"/>
    <property type="evidence" value="ECO:0007669"/>
    <property type="project" value="TreeGrafter"/>
</dbReference>
<dbReference type="GeneID" id="108860247"/>
<dbReference type="Pfam" id="PF08167">
    <property type="entry name" value="RIX1"/>
    <property type="match status" value="1"/>
</dbReference>
<dbReference type="PANTHER" id="PTHR34105">
    <property type="entry name" value="PROLINE-, GLUTAMIC ACID- AND LEUCINE-RICH PROTEIN 1"/>
    <property type="match status" value="1"/>
</dbReference>
<dbReference type="Proteomes" id="UP000504610">
    <property type="component" value="Chromosome 1"/>
</dbReference>
<dbReference type="PANTHER" id="PTHR34105:SF4">
    <property type="entry name" value="PRE-RRNA-PROCESSING PROTEIN RIX1 N-TERMINAL DOMAIN-CONTAINING PROTEIN"/>
    <property type="match status" value="1"/>
</dbReference>
<name>A0A6J0NY11_RAPSA</name>
<protein>
    <submittedName>
        <fullName evidence="4">Uncharacterized protein LOC108860247</fullName>
    </submittedName>
</protein>
<sequence>MASFERFDDMCDIRLKPKILRNLLSEHVPNEKQPLVNFQSLSKVVSTISTHNLLSEDQKLQSKSKSAVDEWVERLLALVSSDMADKSWVGIVLMGVTCQECSSGRFFTSFSVWFNTLLSHVKNPESSRIVRVASCTSISDLLTRLSRFANTKKEAVSHAAKVILPIIKLLEEDSSEALWEAILHLLSTIVVLFPAAFHSSYDQVEAAIASKIFSAKTSSRMLKKCAHFLALLPKANKGDTASWSLMMQKLLISINVHLSNFFQGLEEETTGGKAMQRLAPPGKDAPLPLGGQNGSLDDAAWNSEQLIVSRVSALMYCSSVMLTSSYKCKLSIPVASLLSLVKRVLAVNGSLPSAMLPFMTGIQQELVCAELPILHSLALELLRATIKSIRSQLLPYAASVVRLVSSYFKKCVLPELRIKLYTITKTLLKSMGLGVAMQLANEVVSNASVDLDPKTVEGSDVVSSTNRAVVKPGGKKRKHSTNSGTEAENAAIEVGVPHNHSISPISLKIAALEALETLLTTGGALGSDSWREGVDKLLMMTASNACQGRWANAETYHYLPDKSTGDLVEFQLAALRAFLSSLVSPSRARPAFLAEGLELFQTGKSQGEMEVAGFCAHALMSLEVVIHPRALPLDGLPSLRDQFPESNSRVGDDLLFKGWAANVDVVPSNNEIQRNVDSTLPLQEAKRLKRGNDIATVDSLSGPGHTNIVGSENVQIADVPESHKESLGHVSEKDDMAPEEVYQEVVSETQEGEGVAVKDSLMEEAVVDKKRESLDESDDDSIPSLKADDYLSSDSDIES</sequence>
<dbReference type="KEGG" id="rsz:108860247"/>
<dbReference type="SUPFAM" id="SSF48371">
    <property type="entry name" value="ARM repeat"/>
    <property type="match status" value="1"/>
</dbReference>
<dbReference type="RefSeq" id="XP_018489677.1">
    <property type="nucleotide sequence ID" value="XM_018634175.2"/>
</dbReference>
<accession>A0A6J0NY11</accession>
<dbReference type="InterPro" id="IPR016024">
    <property type="entry name" value="ARM-type_fold"/>
</dbReference>
<dbReference type="OrthoDB" id="20900at2759"/>
<proteinExistence type="predicted"/>
<organism evidence="3 4">
    <name type="scientific">Raphanus sativus</name>
    <name type="common">Radish</name>
    <name type="synonym">Raphanus raphanistrum var. sativus</name>
    <dbReference type="NCBI Taxonomy" id="3726"/>
    <lineage>
        <taxon>Eukaryota</taxon>
        <taxon>Viridiplantae</taxon>
        <taxon>Streptophyta</taxon>
        <taxon>Embryophyta</taxon>
        <taxon>Tracheophyta</taxon>
        <taxon>Spermatophyta</taxon>
        <taxon>Magnoliopsida</taxon>
        <taxon>eudicotyledons</taxon>
        <taxon>Gunneridae</taxon>
        <taxon>Pentapetalae</taxon>
        <taxon>rosids</taxon>
        <taxon>malvids</taxon>
        <taxon>Brassicales</taxon>
        <taxon>Brassicaceae</taxon>
        <taxon>Brassiceae</taxon>
        <taxon>Raphanus</taxon>
    </lineage>
</organism>
<dbReference type="AlphaFoldDB" id="A0A6J0NY11"/>
<dbReference type="InterPro" id="IPR012583">
    <property type="entry name" value="RIX1_N"/>
</dbReference>
<dbReference type="Gene3D" id="1.25.10.10">
    <property type="entry name" value="Leucine-rich Repeat Variant"/>
    <property type="match status" value="1"/>
</dbReference>
<evidence type="ECO:0000259" key="2">
    <source>
        <dbReference type="Pfam" id="PF08167"/>
    </source>
</evidence>
<reference evidence="3" key="1">
    <citation type="journal article" date="2019" name="Database">
        <title>The radish genome database (RadishGD): an integrated information resource for radish genomics.</title>
        <authorList>
            <person name="Yu H.J."/>
            <person name="Baek S."/>
            <person name="Lee Y.J."/>
            <person name="Cho A."/>
            <person name="Mun J.H."/>
        </authorList>
    </citation>
    <scope>NUCLEOTIDE SEQUENCE [LARGE SCALE GENOMIC DNA]</scope>
    <source>
        <strain evidence="3">cv. WK10039</strain>
    </source>
</reference>
<evidence type="ECO:0000313" key="4">
    <source>
        <dbReference type="RefSeq" id="XP_018489677.1"/>
    </source>
</evidence>
<dbReference type="GO" id="GO:0006364">
    <property type="term" value="P:rRNA processing"/>
    <property type="evidence" value="ECO:0007669"/>
    <property type="project" value="TreeGrafter"/>
</dbReference>